<feature type="transmembrane region" description="Helical" evidence="7">
    <location>
        <begin position="113"/>
        <end position="132"/>
    </location>
</feature>
<evidence type="ECO:0000259" key="9">
    <source>
        <dbReference type="Pfam" id="PF16916"/>
    </source>
</evidence>
<comment type="subcellular location">
    <subcellularLocation>
        <location evidence="1">Membrane</location>
        <topology evidence="1">Multi-pass membrane protein</topology>
    </subcellularLocation>
</comment>
<dbReference type="EMBL" id="JACJVO010000024">
    <property type="protein sequence ID" value="MBB6733052.1"/>
    <property type="molecule type" value="Genomic_DNA"/>
</dbReference>
<dbReference type="Proteomes" id="UP000564644">
    <property type="component" value="Unassembled WGS sequence"/>
</dbReference>
<evidence type="ECO:0000259" key="8">
    <source>
        <dbReference type="Pfam" id="PF01545"/>
    </source>
</evidence>
<dbReference type="PANTHER" id="PTHR43840:SF15">
    <property type="entry name" value="MITOCHONDRIAL METAL TRANSPORTER 1-RELATED"/>
    <property type="match status" value="1"/>
</dbReference>
<dbReference type="InterPro" id="IPR036837">
    <property type="entry name" value="Cation_efflux_CTD_sf"/>
</dbReference>
<dbReference type="InterPro" id="IPR027469">
    <property type="entry name" value="Cation_efflux_TMD_sf"/>
</dbReference>
<evidence type="ECO:0000313" key="10">
    <source>
        <dbReference type="EMBL" id="MBB6733052.1"/>
    </source>
</evidence>
<evidence type="ECO:0000256" key="2">
    <source>
        <dbReference type="ARBA" id="ARBA00008114"/>
    </source>
</evidence>
<dbReference type="Gene3D" id="3.30.70.1350">
    <property type="entry name" value="Cation efflux protein, cytoplasmic domain"/>
    <property type="match status" value="1"/>
</dbReference>
<dbReference type="InterPro" id="IPR058533">
    <property type="entry name" value="Cation_efflux_TM"/>
</dbReference>
<gene>
    <name evidence="10" type="ORF">H7C18_19220</name>
</gene>
<keyword evidence="4 7" id="KW-0812">Transmembrane</keyword>
<dbReference type="Pfam" id="PF16916">
    <property type="entry name" value="ZT_dimer"/>
    <property type="match status" value="1"/>
</dbReference>
<feature type="transmembrane region" description="Helical" evidence="7">
    <location>
        <begin position="12"/>
        <end position="34"/>
    </location>
</feature>
<dbReference type="RefSeq" id="WP_185130711.1">
    <property type="nucleotide sequence ID" value="NZ_JACJVO010000024.1"/>
</dbReference>
<reference evidence="10 11" key="1">
    <citation type="submission" date="2020-08" db="EMBL/GenBank/DDBJ databases">
        <title>Cohnella phylogeny.</title>
        <authorList>
            <person name="Dunlap C."/>
        </authorList>
    </citation>
    <scope>NUCLEOTIDE SEQUENCE [LARGE SCALE GENOMIC DNA]</scope>
    <source>
        <strain evidence="10 11">CBP 2801</strain>
    </source>
</reference>
<comment type="caution">
    <text evidence="10">The sequence shown here is derived from an EMBL/GenBank/DDBJ whole genome shotgun (WGS) entry which is preliminary data.</text>
</comment>
<dbReference type="Gene3D" id="1.20.1510.10">
    <property type="entry name" value="Cation efflux protein transmembrane domain"/>
    <property type="match status" value="1"/>
</dbReference>
<dbReference type="AlphaFoldDB" id="A0A7X0SN49"/>
<dbReference type="InterPro" id="IPR027470">
    <property type="entry name" value="Cation_efflux_CTD"/>
</dbReference>
<protein>
    <submittedName>
        <fullName evidence="10">Cation transporter</fullName>
    </submittedName>
</protein>
<dbReference type="PANTHER" id="PTHR43840">
    <property type="entry name" value="MITOCHONDRIAL METAL TRANSPORTER 1-RELATED"/>
    <property type="match status" value="1"/>
</dbReference>
<comment type="similarity">
    <text evidence="2">Belongs to the cation diffusion facilitator (CDF) transporter (TC 2.A.4) family.</text>
</comment>
<sequence length="307" mass="33336">MTDSRPASLRAIWVSLVSNVALTVLKITVGLLFASPVLVADGVHNAGDIIATVAALTSSMVSKKPADEDHPYGHGKAEVIASAMVAVILALAAFWIGYQSVLALFGTPETENWIPLVAAAVSMVWKQLLYLYTIRIGRAEKSKSVMATAYDHLADVYASLAAVLGIGLALFGSRIGWHWTAYGDPIAGIIVSLLVLRLAYEIGKDAVDILMERTIPAEQLAKYEALIAKQNGIKRIDRVRAREHGHYIIVDVRVGVPSHYTIQQGHDIGRQVKQCIMENDPDVVEVLVHLNPWNEGEASSKPENQEA</sequence>
<feature type="transmembrane region" description="Helical" evidence="7">
    <location>
        <begin position="83"/>
        <end position="107"/>
    </location>
</feature>
<organism evidence="10 11">
    <name type="scientific">Cohnella zeiphila</name>
    <dbReference type="NCBI Taxonomy" id="2761120"/>
    <lineage>
        <taxon>Bacteria</taxon>
        <taxon>Bacillati</taxon>
        <taxon>Bacillota</taxon>
        <taxon>Bacilli</taxon>
        <taxon>Bacillales</taxon>
        <taxon>Paenibacillaceae</taxon>
        <taxon>Cohnella</taxon>
    </lineage>
</organism>
<proteinExistence type="inferred from homology"/>
<dbReference type="GO" id="GO:0016020">
    <property type="term" value="C:membrane"/>
    <property type="evidence" value="ECO:0007669"/>
    <property type="project" value="UniProtKB-SubCell"/>
</dbReference>
<feature type="domain" description="Cation efflux protein transmembrane" evidence="8">
    <location>
        <begin position="12"/>
        <end position="211"/>
    </location>
</feature>
<keyword evidence="5 7" id="KW-1133">Transmembrane helix</keyword>
<evidence type="ECO:0000256" key="7">
    <source>
        <dbReference type="SAM" id="Phobius"/>
    </source>
</evidence>
<feature type="transmembrane region" description="Helical" evidence="7">
    <location>
        <begin position="153"/>
        <end position="173"/>
    </location>
</feature>
<dbReference type="FunFam" id="1.20.1510.10:FF:000006">
    <property type="entry name" value="Divalent cation efflux transporter"/>
    <property type="match status" value="1"/>
</dbReference>
<evidence type="ECO:0000256" key="4">
    <source>
        <dbReference type="ARBA" id="ARBA00022692"/>
    </source>
</evidence>
<evidence type="ECO:0000256" key="6">
    <source>
        <dbReference type="ARBA" id="ARBA00023136"/>
    </source>
</evidence>
<evidence type="ECO:0000256" key="3">
    <source>
        <dbReference type="ARBA" id="ARBA00022448"/>
    </source>
</evidence>
<evidence type="ECO:0000313" key="11">
    <source>
        <dbReference type="Proteomes" id="UP000564644"/>
    </source>
</evidence>
<evidence type="ECO:0000256" key="5">
    <source>
        <dbReference type="ARBA" id="ARBA00022989"/>
    </source>
</evidence>
<name>A0A7X0SN49_9BACL</name>
<dbReference type="NCBIfam" id="TIGR01297">
    <property type="entry name" value="CDF"/>
    <property type="match status" value="1"/>
</dbReference>
<dbReference type="InterPro" id="IPR002524">
    <property type="entry name" value="Cation_efflux"/>
</dbReference>
<dbReference type="Pfam" id="PF01545">
    <property type="entry name" value="Cation_efflux"/>
    <property type="match status" value="1"/>
</dbReference>
<accession>A0A7X0SN49</accession>
<dbReference type="SUPFAM" id="SSF161111">
    <property type="entry name" value="Cation efflux protein transmembrane domain-like"/>
    <property type="match status" value="1"/>
</dbReference>
<dbReference type="SUPFAM" id="SSF160240">
    <property type="entry name" value="Cation efflux protein cytoplasmic domain-like"/>
    <property type="match status" value="1"/>
</dbReference>
<keyword evidence="11" id="KW-1185">Reference proteome</keyword>
<evidence type="ECO:0000256" key="1">
    <source>
        <dbReference type="ARBA" id="ARBA00004141"/>
    </source>
</evidence>
<keyword evidence="6 7" id="KW-0472">Membrane</keyword>
<dbReference type="InterPro" id="IPR050291">
    <property type="entry name" value="CDF_Transporter"/>
</dbReference>
<feature type="domain" description="Cation efflux protein cytoplasmic" evidence="9">
    <location>
        <begin position="216"/>
        <end position="292"/>
    </location>
</feature>
<dbReference type="GO" id="GO:0008324">
    <property type="term" value="F:monoatomic cation transmembrane transporter activity"/>
    <property type="evidence" value="ECO:0007669"/>
    <property type="project" value="InterPro"/>
</dbReference>
<keyword evidence="3" id="KW-0813">Transport</keyword>